<comment type="subcellular location">
    <subcellularLocation>
        <location evidence="1">Cell inner membrane</location>
        <topology evidence="1">Multi-pass membrane protein</topology>
    </subcellularLocation>
    <subcellularLocation>
        <location evidence="13">Cell membrane</location>
        <topology evidence="13">Multi-pass membrane protein</topology>
    </subcellularLocation>
</comment>
<evidence type="ECO:0000256" key="11">
    <source>
        <dbReference type="ARBA" id="ARBA00033245"/>
    </source>
</evidence>
<dbReference type="PRINTS" id="PR00701">
    <property type="entry name" value="60KDINNERMP"/>
</dbReference>
<keyword evidence="8 13" id="KW-1133">Transmembrane helix</keyword>
<organism evidence="17 18">
    <name type="scientific">Caenispirillum salinarum AK4</name>
    <dbReference type="NCBI Taxonomy" id="1238182"/>
    <lineage>
        <taxon>Bacteria</taxon>
        <taxon>Pseudomonadati</taxon>
        <taxon>Pseudomonadota</taxon>
        <taxon>Alphaproteobacteria</taxon>
        <taxon>Rhodospirillales</taxon>
        <taxon>Novispirillaceae</taxon>
        <taxon>Caenispirillum</taxon>
    </lineage>
</organism>
<comment type="similarity">
    <text evidence="2 13">Belongs to the OXA1/ALB3/YidC family. Type 1 subfamily.</text>
</comment>
<name>K9HFH7_9PROT</name>
<keyword evidence="7 13" id="KW-0653">Protein transport</keyword>
<dbReference type="RefSeq" id="WP_009541128.1">
    <property type="nucleotide sequence ID" value="NZ_ANHY01000013.1"/>
</dbReference>
<gene>
    <name evidence="13" type="primary">yidC</name>
    <name evidence="17" type="ORF">C882_0470</name>
</gene>
<feature type="compositionally biased region" description="Low complexity" evidence="14">
    <location>
        <begin position="61"/>
        <end position="84"/>
    </location>
</feature>
<evidence type="ECO:0000313" key="18">
    <source>
        <dbReference type="Proteomes" id="UP000009881"/>
    </source>
</evidence>
<sequence length="585" mass="64732">MSEQRNLILAIVASLVILLGFEFLWPKPDQPPVEQAQQTQTQAPGQQAGDAPVPSPGADIPSPGAAPQAPGAAPGMAAPASREAAVSRSDQRIRIDTPALKGSMNLVGARIDDLTLREYHVEPDESSPLIDLLSPAGAPNPYYAEFGWVAGGTGIDVPGSDTVWTTDAQTLSPGNPVTLTWRNDQGIEFQRTISINDKFMFSVEQTVTNTTDQPVTLYPYGLIARVGTPETAGFYILHEGPLGVFNETLKEVDYDELAEDGTIEQTTTGGWIGITDKYWLTALAFDPELETKARFAHRDAAAGPTDRYQVDYLEPGMTIAAGQSASVTNNFFAGAKEVKLLDQYAEEYNIPNFDLAVDFGWFYFLTKPFFYVLNWLHGLVGNFGIAILVFTVFIKLAMFPLANKSYKAMSKMKKLQPKMKELQERFGDDRTRLNQEMMALYKREKANPVSGCLPIVVQIPVFFALYKVLFVTLEMRHAPFYGWIHDLSAPDPTSIFNLFGLLPYTPPEFLMIGVLPLIMGVTMYLQQKLNPAPPDPMQAKIMNMLPIVFTFLLAHFPAGLVLYWAWNNTLSIAQQWIIMRRAGAA</sequence>
<keyword evidence="4 13" id="KW-0813">Transport</keyword>
<reference evidence="17 18" key="1">
    <citation type="journal article" date="2013" name="Genome Announc.">
        <title>Draft Genome Sequence of an Alphaproteobacterium, Caenispirillum salinarum AK4(T), Isolated from a Solar Saltern.</title>
        <authorList>
            <person name="Khatri I."/>
            <person name="Singh A."/>
            <person name="Korpole S."/>
            <person name="Pinnaka A.K."/>
            <person name="Subramanian S."/>
        </authorList>
    </citation>
    <scope>NUCLEOTIDE SEQUENCE [LARGE SCALE GENOMIC DNA]</scope>
    <source>
        <strain evidence="17 18">AK4</strain>
    </source>
</reference>
<keyword evidence="6 13" id="KW-0812">Transmembrane</keyword>
<feature type="transmembrane region" description="Helical" evidence="13">
    <location>
        <begin position="545"/>
        <end position="566"/>
    </location>
</feature>
<dbReference type="AlphaFoldDB" id="K9HFH7"/>
<evidence type="ECO:0000313" key="17">
    <source>
        <dbReference type="EMBL" id="EKV29163.1"/>
    </source>
</evidence>
<dbReference type="GO" id="GO:0005886">
    <property type="term" value="C:plasma membrane"/>
    <property type="evidence" value="ECO:0007669"/>
    <property type="project" value="UniProtKB-SubCell"/>
</dbReference>
<evidence type="ECO:0000256" key="8">
    <source>
        <dbReference type="ARBA" id="ARBA00022989"/>
    </source>
</evidence>
<keyword evidence="9 13" id="KW-0472">Membrane</keyword>
<accession>K9HFH7</accession>
<evidence type="ECO:0000256" key="13">
    <source>
        <dbReference type="HAMAP-Rule" id="MF_01810"/>
    </source>
</evidence>
<dbReference type="STRING" id="1238182.C882_0470"/>
<dbReference type="NCBIfam" id="NF002353">
    <property type="entry name" value="PRK01318.1-4"/>
    <property type="match status" value="1"/>
</dbReference>
<evidence type="ECO:0000256" key="5">
    <source>
        <dbReference type="ARBA" id="ARBA00022475"/>
    </source>
</evidence>
<dbReference type="InterPro" id="IPR019998">
    <property type="entry name" value="Membr_insert_YidC"/>
</dbReference>
<dbReference type="Pfam" id="PF02096">
    <property type="entry name" value="60KD_IMP"/>
    <property type="match status" value="1"/>
</dbReference>
<comment type="caution">
    <text evidence="17">The sequence shown here is derived from an EMBL/GenBank/DDBJ whole genome shotgun (WGS) entry which is preliminary data.</text>
</comment>
<dbReference type="InterPro" id="IPR038221">
    <property type="entry name" value="YidC_periplasmic_sf"/>
</dbReference>
<dbReference type="Pfam" id="PF14849">
    <property type="entry name" value="YidC_periplas"/>
    <property type="match status" value="1"/>
</dbReference>
<evidence type="ECO:0000256" key="2">
    <source>
        <dbReference type="ARBA" id="ARBA00010527"/>
    </source>
</evidence>
<dbReference type="InterPro" id="IPR047196">
    <property type="entry name" value="YidC_ALB_C"/>
</dbReference>
<dbReference type="Gene3D" id="2.70.98.90">
    <property type="match status" value="1"/>
</dbReference>
<dbReference type="CDD" id="cd19961">
    <property type="entry name" value="EcYidC-like_peri"/>
    <property type="match status" value="1"/>
</dbReference>
<dbReference type="PATRIC" id="fig|1238182.3.peg.2685"/>
<dbReference type="NCBIfam" id="TIGR03592">
    <property type="entry name" value="yidC_oxa1_cterm"/>
    <property type="match status" value="1"/>
</dbReference>
<dbReference type="GO" id="GO:0051205">
    <property type="term" value="P:protein insertion into membrane"/>
    <property type="evidence" value="ECO:0007669"/>
    <property type="project" value="TreeGrafter"/>
</dbReference>
<feature type="domain" description="Membrane insertase YidC N-terminal" evidence="16">
    <location>
        <begin position="92"/>
        <end position="371"/>
    </location>
</feature>
<feature type="transmembrane region" description="Helical" evidence="13">
    <location>
        <begin position="509"/>
        <end position="525"/>
    </location>
</feature>
<evidence type="ECO:0000256" key="9">
    <source>
        <dbReference type="ARBA" id="ARBA00023136"/>
    </source>
</evidence>
<dbReference type="PRINTS" id="PR01900">
    <property type="entry name" value="YIDCPROTEIN"/>
</dbReference>
<dbReference type="PANTHER" id="PTHR12428:SF65">
    <property type="entry name" value="CYTOCHROME C OXIDASE ASSEMBLY PROTEIN COX18, MITOCHONDRIAL"/>
    <property type="match status" value="1"/>
</dbReference>
<evidence type="ECO:0000256" key="12">
    <source>
        <dbReference type="ARBA" id="ARBA00033342"/>
    </source>
</evidence>
<feature type="transmembrane region" description="Helical" evidence="13">
    <location>
        <begin position="446"/>
        <end position="466"/>
    </location>
</feature>
<dbReference type="OrthoDB" id="9780552at2"/>
<evidence type="ECO:0000259" key="15">
    <source>
        <dbReference type="Pfam" id="PF02096"/>
    </source>
</evidence>
<feature type="transmembrane region" description="Helical" evidence="13">
    <location>
        <begin position="7"/>
        <end position="25"/>
    </location>
</feature>
<evidence type="ECO:0000256" key="3">
    <source>
        <dbReference type="ARBA" id="ARBA00015325"/>
    </source>
</evidence>
<evidence type="ECO:0000256" key="10">
    <source>
        <dbReference type="ARBA" id="ARBA00023186"/>
    </source>
</evidence>
<dbReference type="NCBIfam" id="NF002352">
    <property type="entry name" value="PRK01318.1-3"/>
    <property type="match status" value="1"/>
</dbReference>
<comment type="function">
    <text evidence="13">Required for the insertion and/or proper folding and/or complex formation of integral membrane proteins into the membrane. Involved in integration of membrane proteins that insert both dependently and independently of the Sec translocase complex, as well as at least some lipoproteins. Aids folding of multispanning membrane proteins.</text>
</comment>
<evidence type="ECO:0000256" key="7">
    <source>
        <dbReference type="ARBA" id="ARBA00022927"/>
    </source>
</evidence>
<proteinExistence type="inferred from homology"/>
<dbReference type="InterPro" id="IPR028053">
    <property type="entry name" value="Membr_insert_YidC_N"/>
</dbReference>
<evidence type="ECO:0000256" key="6">
    <source>
        <dbReference type="ARBA" id="ARBA00022692"/>
    </source>
</evidence>
<dbReference type="GO" id="GO:0032977">
    <property type="term" value="F:membrane insertase activity"/>
    <property type="evidence" value="ECO:0007669"/>
    <property type="project" value="InterPro"/>
</dbReference>
<evidence type="ECO:0000256" key="14">
    <source>
        <dbReference type="SAM" id="MobiDB-lite"/>
    </source>
</evidence>
<dbReference type="Proteomes" id="UP000009881">
    <property type="component" value="Unassembled WGS sequence"/>
</dbReference>
<feature type="compositionally biased region" description="Low complexity" evidence="14">
    <location>
        <begin position="32"/>
        <end position="52"/>
    </location>
</feature>
<comment type="subunit">
    <text evidence="13">Interacts with the Sec translocase complex via SecD. Specifically interacts with transmembrane segments of nascent integral membrane proteins during membrane integration.</text>
</comment>
<dbReference type="CDD" id="cd20070">
    <property type="entry name" value="5TM_YidC_Alb3"/>
    <property type="match status" value="1"/>
</dbReference>
<dbReference type="PANTHER" id="PTHR12428">
    <property type="entry name" value="OXA1"/>
    <property type="match status" value="1"/>
</dbReference>
<keyword evidence="10 13" id="KW-0143">Chaperone</keyword>
<dbReference type="EMBL" id="ANHY01000013">
    <property type="protein sequence ID" value="EKV29163.1"/>
    <property type="molecule type" value="Genomic_DNA"/>
</dbReference>
<dbReference type="eggNOG" id="COG0706">
    <property type="taxonomic scope" value="Bacteria"/>
</dbReference>
<dbReference type="HAMAP" id="MF_01810">
    <property type="entry name" value="YidC_type1"/>
    <property type="match status" value="1"/>
</dbReference>
<dbReference type="GO" id="GO:0015031">
    <property type="term" value="P:protein transport"/>
    <property type="evidence" value="ECO:0007669"/>
    <property type="project" value="UniProtKB-KW"/>
</dbReference>
<evidence type="ECO:0000256" key="4">
    <source>
        <dbReference type="ARBA" id="ARBA00022448"/>
    </source>
</evidence>
<evidence type="ECO:0000259" key="16">
    <source>
        <dbReference type="Pfam" id="PF14849"/>
    </source>
</evidence>
<dbReference type="InterPro" id="IPR028055">
    <property type="entry name" value="YidC/Oxa/ALB_C"/>
</dbReference>
<keyword evidence="5 13" id="KW-1003">Cell membrane</keyword>
<feature type="domain" description="Membrane insertase YidC/Oxa/ALB C-terminal" evidence="15">
    <location>
        <begin position="383"/>
        <end position="580"/>
    </location>
</feature>
<protein>
    <recommendedName>
        <fullName evidence="3 13">Membrane protein insertase YidC</fullName>
    </recommendedName>
    <alternativeName>
        <fullName evidence="12 13">Foldase YidC</fullName>
    </alternativeName>
    <alternativeName>
        <fullName evidence="11 13">Membrane integrase YidC</fullName>
    </alternativeName>
    <alternativeName>
        <fullName evidence="13">Membrane protein YidC</fullName>
    </alternativeName>
</protein>
<evidence type="ECO:0000256" key="1">
    <source>
        <dbReference type="ARBA" id="ARBA00004429"/>
    </source>
</evidence>
<feature type="transmembrane region" description="Helical" evidence="13">
    <location>
        <begin position="375"/>
        <end position="402"/>
    </location>
</feature>
<keyword evidence="18" id="KW-1185">Reference proteome</keyword>
<dbReference type="NCBIfam" id="TIGR03593">
    <property type="entry name" value="yidC_nterm"/>
    <property type="match status" value="1"/>
</dbReference>
<dbReference type="InterPro" id="IPR001708">
    <property type="entry name" value="YidC/ALB3/OXA1/COX18"/>
</dbReference>
<feature type="region of interest" description="Disordered" evidence="14">
    <location>
        <begin position="30"/>
        <end position="92"/>
    </location>
</feature>